<dbReference type="GO" id="GO:0004129">
    <property type="term" value="F:cytochrome-c oxidase activity"/>
    <property type="evidence" value="ECO:0007669"/>
    <property type="project" value="UniProtKB-EC"/>
</dbReference>
<evidence type="ECO:0000256" key="5">
    <source>
        <dbReference type="ARBA" id="ARBA00022692"/>
    </source>
</evidence>
<keyword evidence="6" id="KW-0999">Mitochondrion inner membrane</keyword>
<dbReference type="InterPro" id="IPR035973">
    <property type="entry name" value="Cyt_c_oxidase_su3-like_sf"/>
</dbReference>
<dbReference type="EMBL" id="KC784956">
    <property type="protein sequence ID" value="AGN74344.1"/>
    <property type="molecule type" value="Genomic_DNA"/>
</dbReference>
<feature type="transmembrane region" description="Helical" evidence="13">
    <location>
        <begin position="244"/>
        <end position="263"/>
    </location>
</feature>
<geneLocation type="mitochondrion" evidence="15"/>
<evidence type="ECO:0000256" key="10">
    <source>
        <dbReference type="ARBA" id="ARBA00023136"/>
    </source>
</evidence>
<comment type="function">
    <text evidence="12">Component of the cytochrome c oxidase, the last enzyme in the mitochondrial electron transport chain which drives oxidative phosphorylation. The respiratory chain contains 3 multisubunit complexes succinate dehydrogenase (complex II, CII), ubiquinol-cytochrome c oxidoreductase (cytochrome b-c1 complex, complex III, CIII) and cytochrome c oxidase (complex IV, CIV), that cooperate to transfer electrons derived from NADH and succinate to molecular oxygen, creating an electrochemical gradient over the inner membrane that drives transmembrane transport and the ATP synthase. Cytochrome c oxidase is the component of the respiratory chain that catalyzes the reduction of oxygen to water. Electrons originating from reduced cytochrome c in the intermembrane space (IMS) are transferred via the dinuclear copper A center (CU(A)) of subunit 2 and heme A of subunit 1 to the active site in subunit 1, a binuclear center (BNC) formed by heme A3 and copper B (CU(B)). The BNC reduces molecular oxygen to 2 water molecules using 4 electrons from cytochrome c in the IMS and 4 protons from the mitochondrial matrix.</text>
</comment>
<evidence type="ECO:0000256" key="2">
    <source>
        <dbReference type="ARBA" id="ARBA00010581"/>
    </source>
</evidence>
<dbReference type="EMBL" id="KC663312">
    <property type="protein sequence ID" value="AHG59247.1"/>
    <property type="molecule type" value="Genomic_DNA"/>
</dbReference>
<dbReference type="InterPro" id="IPR033945">
    <property type="entry name" value="Cyt_c_oxase_su3_dom"/>
</dbReference>
<dbReference type="InterPro" id="IPR000298">
    <property type="entry name" value="Cyt_c_oxidase-like_su3"/>
</dbReference>
<dbReference type="GeneID" id="19907243"/>
<dbReference type="PANTHER" id="PTHR11403:SF7">
    <property type="entry name" value="CYTOCHROME C OXIDASE SUBUNIT 3"/>
    <property type="match status" value="1"/>
</dbReference>
<dbReference type="AlphaFoldDB" id="A0A075BN19"/>
<dbReference type="GO" id="GO:0005743">
    <property type="term" value="C:mitochondrial inner membrane"/>
    <property type="evidence" value="ECO:0007669"/>
    <property type="project" value="UniProtKB-SubCell"/>
</dbReference>
<evidence type="ECO:0000256" key="12">
    <source>
        <dbReference type="RuleBase" id="RU003375"/>
    </source>
</evidence>
<keyword evidence="8 13" id="KW-1133">Transmembrane helix</keyword>
<evidence type="ECO:0000313" key="16">
    <source>
        <dbReference type="EMBL" id="AHG59247.1"/>
    </source>
</evidence>
<dbReference type="Gene3D" id="1.10.287.70">
    <property type="match status" value="1"/>
</dbReference>
<evidence type="ECO:0000256" key="11">
    <source>
        <dbReference type="ARBA" id="ARBA00049512"/>
    </source>
</evidence>
<dbReference type="FunFam" id="1.10.287.70:FF:000075">
    <property type="entry name" value="Cytochrome c oxidase subunit 3"/>
    <property type="match status" value="1"/>
</dbReference>
<keyword evidence="7" id="KW-1278">Translocase</keyword>
<evidence type="ECO:0000256" key="4">
    <source>
        <dbReference type="ARBA" id="ARBA00015944"/>
    </source>
</evidence>
<feature type="transmembrane region" description="Helical" evidence="13">
    <location>
        <begin position="200"/>
        <end position="223"/>
    </location>
</feature>
<feature type="transmembrane region" description="Helical" evidence="13">
    <location>
        <begin position="162"/>
        <end position="180"/>
    </location>
</feature>
<dbReference type="FunFam" id="1.20.120.80:FF:000002">
    <property type="entry name" value="Cytochrome c oxidase subunit 3"/>
    <property type="match status" value="1"/>
</dbReference>
<sequence>MSVSQKHPYHLVDPSPWPLLGSLGALASTIGGVMYMHYFTGGGTLLSLGLGMILYTMFVWWRDVIRESTYEGHHTFVVQLGLRYGMILFIVSEVMFFLAFFWAFFHSSLAPTVEIGAIWPPKGIDVLNPWGIPFLNTLILLSSGAAVTWAHHAILAGFKKQAVYALVATILLALVLTGFQGMEYVEAPFTISDGIYGSTFFLATGFHGFHVIIGTIFLIICAIRQYLGHFTQTHHFGFEAAARYRHFVDVVRLFLFVSIYWWGGN</sequence>
<dbReference type="InterPro" id="IPR024791">
    <property type="entry name" value="Cyt_c/ubiquinol_Oxase_su3"/>
</dbReference>
<dbReference type="RefSeq" id="YP_009047553.1">
    <property type="nucleotide sequence ID" value="NC_024520.1"/>
</dbReference>
<comment type="subunit">
    <text evidence="3">Component of the cytochrome c oxidase (complex IV, CIV), a multisubunit enzyme composed of a catalytic core of 3 subunits and several supernumerary subunits. The complex exists as a monomer or a dimer and forms supercomplexes (SCs) in the inner mitochondrial membrane with ubiquinol-cytochrome c oxidoreductase (cytochrome b-c1 complex, complex III, CIII).</text>
</comment>
<reference evidence="15" key="1">
    <citation type="journal article" date="2014" name="Mol. Biol. Evol.">
        <title>350 my of mitochondrial genome stasis in mosses, an early land plant lineage.</title>
        <authorList>
            <person name="Liu Y."/>
            <person name="Medina R."/>
            <person name="Goffinet B."/>
        </authorList>
    </citation>
    <scope>NUCLEOTIDE SEQUENCE</scope>
</reference>
<evidence type="ECO:0000256" key="7">
    <source>
        <dbReference type="ARBA" id="ARBA00022967"/>
    </source>
</evidence>
<reference evidence="16" key="2">
    <citation type="journal article" date="2014" name="Syst. Biol.">
        <title>Mitochondrial Phylogenomics of Early Land Plants: Mitigating the Effects of Saturation, Compositional Heterogeneity, and Codon-usage Bias.</title>
        <authorList>
            <person name="Liu Y."/>
            <person name="Cox C.J."/>
            <person name="Wang W."/>
            <person name="Goffinet B."/>
        </authorList>
    </citation>
    <scope>NUCLEOTIDE SEQUENCE</scope>
</reference>
<feature type="transmembrane region" description="Helical" evidence="13">
    <location>
        <begin position="44"/>
        <end position="61"/>
    </location>
</feature>
<evidence type="ECO:0000313" key="15">
    <source>
        <dbReference type="EMBL" id="AGN74344.1"/>
    </source>
</evidence>
<evidence type="ECO:0000259" key="14">
    <source>
        <dbReference type="PROSITE" id="PS50253"/>
    </source>
</evidence>
<dbReference type="Pfam" id="PF00510">
    <property type="entry name" value="COX3"/>
    <property type="match status" value="1"/>
</dbReference>
<evidence type="ECO:0000256" key="1">
    <source>
        <dbReference type="ARBA" id="ARBA00004448"/>
    </source>
</evidence>
<feature type="domain" description="Heme-copper oxidase subunit III family profile" evidence="14">
    <location>
        <begin position="5"/>
        <end position="264"/>
    </location>
</feature>
<keyword evidence="9 12" id="KW-0496">Mitochondrion</keyword>
<dbReference type="SUPFAM" id="SSF81452">
    <property type="entry name" value="Cytochrome c oxidase subunit III-like"/>
    <property type="match status" value="1"/>
</dbReference>
<dbReference type="GO" id="GO:0006123">
    <property type="term" value="P:mitochondrial electron transport, cytochrome c to oxygen"/>
    <property type="evidence" value="ECO:0007669"/>
    <property type="project" value="TreeGrafter"/>
</dbReference>
<accession>A0A075BN19</accession>
<keyword evidence="5 12" id="KW-0812">Transmembrane</keyword>
<comment type="similarity">
    <text evidence="2 12">Belongs to the cytochrome c oxidase subunit 3 family.</text>
</comment>
<evidence type="ECO:0000256" key="8">
    <source>
        <dbReference type="ARBA" id="ARBA00022989"/>
    </source>
</evidence>
<evidence type="ECO:0000256" key="6">
    <source>
        <dbReference type="ARBA" id="ARBA00022792"/>
    </source>
</evidence>
<dbReference type="InterPro" id="IPR013833">
    <property type="entry name" value="Cyt_c_oxidase_su3_a-hlx"/>
</dbReference>
<keyword evidence="10 13" id="KW-0472">Membrane</keyword>
<dbReference type="PANTHER" id="PTHR11403">
    <property type="entry name" value="CYTOCHROME C OXIDASE SUBUNIT III"/>
    <property type="match status" value="1"/>
</dbReference>
<feature type="transmembrane region" description="Helical" evidence="13">
    <location>
        <begin position="130"/>
        <end position="150"/>
    </location>
</feature>
<dbReference type="Gene3D" id="1.20.120.80">
    <property type="entry name" value="Cytochrome c oxidase, subunit III, four-helix bundle"/>
    <property type="match status" value="1"/>
</dbReference>
<evidence type="ECO:0000256" key="3">
    <source>
        <dbReference type="ARBA" id="ARBA00011164"/>
    </source>
</evidence>
<evidence type="ECO:0000256" key="9">
    <source>
        <dbReference type="ARBA" id="ARBA00023128"/>
    </source>
</evidence>
<evidence type="ECO:0000256" key="13">
    <source>
        <dbReference type="SAM" id="Phobius"/>
    </source>
</evidence>
<feature type="transmembrane region" description="Helical" evidence="13">
    <location>
        <begin position="82"/>
        <end position="105"/>
    </location>
</feature>
<proteinExistence type="inferred from homology"/>
<comment type="catalytic activity">
    <reaction evidence="11">
        <text>4 Fe(II)-[cytochrome c] + O2 + 8 H(+)(in) = 4 Fe(III)-[cytochrome c] + 2 H2O + 4 H(+)(out)</text>
        <dbReference type="Rhea" id="RHEA:11436"/>
        <dbReference type="Rhea" id="RHEA-COMP:10350"/>
        <dbReference type="Rhea" id="RHEA-COMP:14399"/>
        <dbReference type="ChEBI" id="CHEBI:15377"/>
        <dbReference type="ChEBI" id="CHEBI:15378"/>
        <dbReference type="ChEBI" id="CHEBI:15379"/>
        <dbReference type="ChEBI" id="CHEBI:29033"/>
        <dbReference type="ChEBI" id="CHEBI:29034"/>
        <dbReference type="EC" id="7.1.1.9"/>
    </reaction>
    <physiologicalReaction direction="left-to-right" evidence="11">
        <dbReference type="Rhea" id="RHEA:11437"/>
    </physiologicalReaction>
</comment>
<dbReference type="CDD" id="cd01665">
    <property type="entry name" value="Cyt_c_Oxidase_III"/>
    <property type="match status" value="1"/>
</dbReference>
<name>A0A075BN19_9BRYO</name>
<dbReference type="PROSITE" id="PS50253">
    <property type="entry name" value="COX3"/>
    <property type="match status" value="1"/>
</dbReference>
<organism evidence="15">
    <name type="scientific">Atrichum angustatum</name>
    <dbReference type="NCBI Taxonomy" id="37310"/>
    <lineage>
        <taxon>Eukaryota</taxon>
        <taxon>Viridiplantae</taxon>
        <taxon>Streptophyta</taxon>
        <taxon>Embryophyta</taxon>
        <taxon>Bryophyta</taxon>
        <taxon>Bryophytina</taxon>
        <taxon>Polytrichopsida</taxon>
        <taxon>Polytrichales</taxon>
        <taxon>Polytrichaceae</taxon>
        <taxon>Atrichum</taxon>
    </lineage>
</organism>
<gene>
    <name evidence="15" type="primary">cox3</name>
    <name evidence="15" type="ORF">AtanM_p24</name>
</gene>
<comment type="subcellular location">
    <subcellularLocation>
        <location evidence="1">Mitochondrion inner membrane</location>
        <topology evidence="1">Multi-pass membrane protein</topology>
    </subcellularLocation>
</comment>
<protein>
    <recommendedName>
        <fullName evidence="4 12">Cytochrome c oxidase subunit 3</fullName>
    </recommendedName>
</protein>